<keyword evidence="2 8" id="KW-0378">Hydrolase</keyword>
<dbReference type="PROSITE" id="PS51910">
    <property type="entry name" value="GH18_2"/>
    <property type="match status" value="1"/>
</dbReference>
<evidence type="ECO:0000259" key="7">
    <source>
        <dbReference type="PROSITE" id="PS51910"/>
    </source>
</evidence>
<evidence type="ECO:0000313" key="9">
    <source>
        <dbReference type="Proteomes" id="UP000076842"/>
    </source>
</evidence>
<organism evidence="8 9">
    <name type="scientific">Calocera cornea HHB12733</name>
    <dbReference type="NCBI Taxonomy" id="1353952"/>
    <lineage>
        <taxon>Eukaryota</taxon>
        <taxon>Fungi</taxon>
        <taxon>Dikarya</taxon>
        <taxon>Basidiomycota</taxon>
        <taxon>Agaricomycotina</taxon>
        <taxon>Dacrymycetes</taxon>
        <taxon>Dacrymycetales</taxon>
        <taxon>Dacrymycetaceae</taxon>
        <taxon>Calocera</taxon>
    </lineage>
</organism>
<dbReference type="InterPro" id="IPR001579">
    <property type="entry name" value="Glyco_hydro_18_chit_AS"/>
</dbReference>
<dbReference type="SUPFAM" id="SSF51445">
    <property type="entry name" value="(Trans)glycosidases"/>
    <property type="match status" value="1"/>
</dbReference>
<proteinExistence type="predicted"/>
<protein>
    <submittedName>
        <fullName evidence="8">Glycoside hydrolase family 18 protein</fullName>
    </submittedName>
</protein>
<reference evidence="8 9" key="1">
    <citation type="journal article" date="2016" name="Mol. Biol. Evol.">
        <title>Comparative Genomics of Early-Diverging Mushroom-Forming Fungi Provides Insights into the Origins of Lignocellulose Decay Capabilities.</title>
        <authorList>
            <person name="Nagy L.G."/>
            <person name="Riley R."/>
            <person name="Tritt A."/>
            <person name="Adam C."/>
            <person name="Daum C."/>
            <person name="Floudas D."/>
            <person name="Sun H."/>
            <person name="Yadav J.S."/>
            <person name="Pangilinan J."/>
            <person name="Larsson K.H."/>
            <person name="Matsuura K."/>
            <person name="Barry K."/>
            <person name="Labutti K."/>
            <person name="Kuo R."/>
            <person name="Ohm R.A."/>
            <person name="Bhattacharya S.S."/>
            <person name="Shirouzu T."/>
            <person name="Yoshinaga Y."/>
            <person name="Martin F.M."/>
            <person name="Grigoriev I.V."/>
            <person name="Hibbett D.S."/>
        </authorList>
    </citation>
    <scope>NUCLEOTIDE SEQUENCE [LARGE SCALE GENOMIC DNA]</scope>
    <source>
        <strain evidence="8 9">HHB12733</strain>
    </source>
</reference>
<dbReference type="OrthoDB" id="3012298at2759"/>
<dbReference type="GO" id="GO:0000272">
    <property type="term" value="P:polysaccharide catabolic process"/>
    <property type="evidence" value="ECO:0007669"/>
    <property type="project" value="UniProtKB-KW"/>
</dbReference>
<keyword evidence="3" id="KW-0146">Chitin degradation</keyword>
<evidence type="ECO:0000256" key="2">
    <source>
        <dbReference type="ARBA" id="ARBA00022801"/>
    </source>
</evidence>
<evidence type="ECO:0000256" key="3">
    <source>
        <dbReference type="ARBA" id="ARBA00023024"/>
    </source>
</evidence>
<keyword evidence="6" id="KW-0624">Polysaccharide degradation</keyword>
<accession>A0A165D7I6</accession>
<dbReference type="Gene3D" id="3.20.20.80">
    <property type="entry name" value="Glycosidases"/>
    <property type="match status" value="1"/>
</dbReference>
<feature type="domain" description="GH18" evidence="7">
    <location>
        <begin position="1"/>
        <end position="214"/>
    </location>
</feature>
<name>A0A165D7I6_9BASI</name>
<dbReference type="InParanoid" id="A0A165D7I6"/>
<evidence type="ECO:0000256" key="1">
    <source>
        <dbReference type="ARBA" id="ARBA00000822"/>
    </source>
</evidence>
<dbReference type="AlphaFoldDB" id="A0A165D7I6"/>
<evidence type="ECO:0000313" key="8">
    <source>
        <dbReference type="EMBL" id="KZT52237.1"/>
    </source>
</evidence>
<dbReference type="STRING" id="1353952.A0A165D7I6"/>
<keyword evidence="5" id="KW-0326">Glycosidase</keyword>
<keyword evidence="9" id="KW-1185">Reference proteome</keyword>
<evidence type="ECO:0000256" key="4">
    <source>
        <dbReference type="ARBA" id="ARBA00023277"/>
    </source>
</evidence>
<gene>
    <name evidence="8" type="ORF">CALCODRAFT_98452</name>
</gene>
<sequence>MVSAFGSTDTPTTNGYDPVTLATTMAQWVIDWGLDGIDVDWEDFAAMNLQNGQAEYWLISFTETLRSMLPAGQYLITHAPVAPWFSGDLYPTGAYVIVNENAGYAIDWYNLQFYNQGATEYANCTTLIDTSTTTWPHTAIFQINFDGEVPLDKLVIGKPAAPSDATNGYMDTSLLATCVQQAMSQGWSGGVMTWEYPDAAAPWIAAVRADSWPV</sequence>
<dbReference type="InterPro" id="IPR017853">
    <property type="entry name" value="GH"/>
</dbReference>
<dbReference type="Proteomes" id="UP000076842">
    <property type="component" value="Unassembled WGS sequence"/>
</dbReference>
<comment type="catalytic activity">
    <reaction evidence="1">
        <text>Random endo-hydrolysis of N-acetyl-beta-D-glucosaminide (1-&gt;4)-beta-linkages in chitin and chitodextrins.</text>
        <dbReference type="EC" id="3.2.1.14"/>
    </reaction>
</comment>
<dbReference type="GO" id="GO:0008843">
    <property type="term" value="F:endochitinase activity"/>
    <property type="evidence" value="ECO:0007669"/>
    <property type="project" value="UniProtKB-EC"/>
</dbReference>
<dbReference type="EMBL" id="KV424073">
    <property type="protein sequence ID" value="KZT52237.1"/>
    <property type="molecule type" value="Genomic_DNA"/>
</dbReference>
<dbReference type="InterPro" id="IPR001223">
    <property type="entry name" value="Glyco_hydro18_cat"/>
</dbReference>
<dbReference type="GO" id="GO:0006032">
    <property type="term" value="P:chitin catabolic process"/>
    <property type="evidence" value="ECO:0007669"/>
    <property type="project" value="UniProtKB-KW"/>
</dbReference>
<keyword evidence="4" id="KW-0119">Carbohydrate metabolism</keyword>
<evidence type="ECO:0000256" key="5">
    <source>
        <dbReference type="ARBA" id="ARBA00023295"/>
    </source>
</evidence>
<evidence type="ECO:0000256" key="6">
    <source>
        <dbReference type="ARBA" id="ARBA00023326"/>
    </source>
</evidence>
<dbReference type="PROSITE" id="PS01095">
    <property type="entry name" value="GH18_1"/>
    <property type="match status" value="1"/>
</dbReference>